<feature type="region of interest" description="Disordered" evidence="2">
    <location>
        <begin position="204"/>
        <end position="240"/>
    </location>
</feature>
<sequence length="468" mass="52379">MEVNILETTIVKAANDKEETSSPPGQRLWLSNLDLVHGRIHLPLLFLYKRDPNSLASHDFFDARLLKEALSQALVPFHPLAGRLARDEKGRIEVDCNDEGVLFREAEAPEIGLDEIDDFMPASELLKLVPRVDYAEEISSYPLLLLQVTRFKCNGVCLGIGTHHSLSDGQSLMNFINTWSDMARGLPPIATPFLDRTILRARSPPSPKFHHTENDPPQTLINNNNDLKNPTQTVPKNPTTMSIVTFTPDQVRALTKKCANPSNNNNSNVRYSTYQIMTAHIWRCASRARGLADDQPTRLHISVDGRSRLVNRQPFPVHYFGNVIFHATTTVKAGELVSEPIARTVERIRRAINTMDDEYLRSTVDYLEDPNDPAGVMQVPGTCRSPNLKIISWIRLPFEYSDFGWGKPVSYRPANLFEGKGNLMHGTDGSLSLVICLEEGAMAAFRKLVHDDDVGGRCSERSATSSRL</sequence>
<evidence type="ECO:0000256" key="2">
    <source>
        <dbReference type="SAM" id="MobiDB-lite"/>
    </source>
</evidence>
<proteinExistence type="inferred from homology"/>
<dbReference type="Gene3D" id="3.30.559.10">
    <property type="entry name" value="Chloramphenicol acetyltransferase-like domain"/>
    <property type="match status" value="2"/>
</dbReference>
<dbReference type="EMBL" id="CAMGYJ010000003">
    <property type="protein sequence ID" value="CAI0394631.1"/>
    <property type="molecule type" value="Genomic_DNA"/>
</dbReference>
<reference evidence="3" key="1">
    <citation type="submission" date="2022-08" db="EMBL/GenBank/DDBJ databases">
        <authorList>
            <person name="Gutierrez-Valencia J."/>
        </authorList>
    </citation>
    <scope>NUCLEOTIDE SEQUENCE</scope>
</reference>
<organism evidence="3 4">
    <name type="scientific">Linum tenue</name>
    <dbReference type="NCBI Taxonomy" id="586396"/>
    <lineage>
        <taxon>Eukaryota</taxon>
        <taxon>Viridiplantae</taxon>
        <taxon>Streptophyta</taxon>
        <taxon>Embryophyta</taxon>
        <taxon>Tracheophyta</taxon>
        <taxon>Spermatophyta</taxon>
        <taxon>Magnoliopsida</taxon>
        <taxon>eudicotyledons</taxon>
        <taxon>Gunneridae</taxon>
        <taxon>Pentapetalae</taxon>
        <taxon>rosids</taxon>
        <taxon>fabids</taxon>
        <taxon>Malpighiales</taxon>
        <taxon>Linaceae</taxon>
        <taxon>Linum</taxon>
    </lineage>
</organism>
<dbReference type="PANTHER" id="PTHR31642:SF158">
    <property type="entry name" value="N-BENZOYLTRANSFERASE PROTEIN, PUTATIVE-RELATED"/>
    <property type="match status" value="1"/>
</dbReference>
<dbReference type="PANTHER" id="PTHR31642">
    <property type="entry name" value="TRICHOTHECENE 3-O-ACETYLTRANSFERASE"/>
    <property type="match status" value="1"/>
</dbReference>
<comment type="similarity">
    <text evidence="1">Belongs to the plant acyltransferase family.</text>
</comment>
<evidence type="ECO:0000256" key="1">
    <source>
        <dbReference type="ARBA" id="ARBA00009861"/>
    </source>
</evidence>
<gene>
    <name evidence="3" type="ORF">LITE_LOCUS8395</name>
</gene>
<dbReference type="Pfam" id="PF02458">
    <property type="entry name" value="Transferase"/>
    <property type="match status" value="1"/>
</dbReference>
<dbReference type="GO" id="GO:0016747">
    <property type="term" value="F:acyltransferase activity, transferring groups other than amino-acyl groups"/>
    <property type="evidence" value="ECO:0007669"/>
    <property type="project" value="TreeGrafter"/>
</dbReference>
<protein>
    <submittedName>
        <fullName evidence="3">Uncharacterized protein</fullName>
    </submittedName>
</protein>
<feature type="compositionally biased region" description="Polar residues" evidence="2">
    <location>
        <begin position="215"/>
        <end position="240"/>
    </location>
</feature>
<evidence type="ECO:0000313" key="4">
    <source>
        <dbReference type="Proteomes" id="UP001154282"/>
    </source>
</evidence>
<dbReference type="Proteomes" id="UP001154282">
    <property type="component" value="Unassembled WGS sequence"/>
</dbReference>
<keyword evidence="4" id="KW-1185">Reference proteome</keyword>
<name>A0AAV0IB21_9ROSI</name>
<dbReference type="InterPro" id="IPR050317">
    <property type="entry name" value="Plant_Fungal_Acyltransferase"/>
</dbReference>
<dbReference type="SUPFAM" id="SSF52777">
    <property type="entry name" value="CoA-dependent acyltransferases"/>
    <property type="match status" value="1"/>
</dbReference>
<evidence type="ECO:0000313" key="3">
    <source>
        <dbReference type="EMBL" id="CAI0394631.1"/>
    </source>
</evidence>
<dbReference type="AlphaFoldDB" id="A0AAV0IB21"/>
<accession>A0AAV0IB21</accession>
<comment type="caution">
    <text evidence="3">The sequence shown here is derived from an EMBL/GenBank/DDBJ whole genome shotgun (WGS) entry which is preliminary data.</text>
</comment>
<dbReference type="InterPro" id="IPR023213">
    <property type="entry name" value="CAT-like_dom_sf"/>
</dbReference>